<evidence type="ECO:0000256" key="1">
    <source>
        <dbReference type="SAM" id="Phobius"/>
    </source>
</evidence>
<evidence type="ECO:0000313" key="2">
    <source>
        <dbReference type="EMBL" id="GHA73389.1"/>
    </source>
</evidence>
<keyword evidence="1" id="KW-1133">Transmembrane helix</keyword>
<sequence>MRLAFSRRHFVIAVLIFVVEVLIARFVHDAFVRPFVGDLLVVVLLYVLLKSFFAISPAKVAIVVFVFACVIETLQYFHLPTLLGLAHHRLAMIVLGATFDVKDLLTYAMGGFIAYRFVK</sequence>
<reference evidence="2" key="1">
    <citation type="journal article" date="2014" name="Int. J. Syst. Evol. Microbiol.">
        <title>Complete genome sequence of Corynebacterium casei LMG S-19264T (=DSM 44701T), isolated from a smear-ripened cheese.</title>
        <authorList>
            <consortium name="US DOE Joint Genome Institute (JGI-PGF)"/>
            <person name="Walter F."/>
            <person name="Albersmeier A."/>
            <person name="Kalinowski J."/>
            <person name="Ruckert C."/>
        </authorList>
    </citation>
    <scope>NUCLEOTIDE SEQUENCE</scope>
    <source>
        <strain evidence="2">KCTC 32501</strain>
    </source>
</reference>
<feature type="transmembrane region" description="Helical" evidence="1">
    <location>
        <begin position="9"/>
        <end position="28"/>
    </location>
</feature>
<evidence type="ECO:0000313" key="3">
    <source>
        <dbReference type="Proteomes" id="UP000614287"/>
    </source>
</evidence>
<feature type="transmembrane region" description="Helical" evidence="1">
    <location>
        <begin position="60"/>
        <end position="78"/>
    </location>
</feature>
<feature type="transmembrane region" description="Helical" evidence="1">
    <location>
        <begin position="34"/>
        <end position="53"/>
    </location>
</feature>
<keyword evidence="1" id="KW-0812">Transmembrane</keyword>
<dbReference type="EMBL" id="BMZG01000006">
    <property type="protein sequence ID" value="GHA73389.1"/>
    <property type="molecule type" value="Genomic_DNA"/>
</dbReference>
<proteinExistence type="predicted"/>
<keyword evidence="3" id="KW-1185">Reference proteome</keyword>
<dbReference type="AlphaFoldDB" id="A0A8J3G0N9"/>
<comment type="caution">
    <text evidence="2">The sequence shown here is derived from an EMBL/GenBank/DDBJ whole genome shotgun (WGS) entry which is preliminary data.</text>
</comment>
<accession>A0A8J3G0N9</accession>
<evidence type="ECO:0008006" key="4">
    <source>
        <dbReference type="Google" id="ProtNLM"/>
    </source>
</evidence>
<dbReference type="InterPro" id="IPR021257">
    <property type="entry name" value="DUF2809"/>
</dbReference>
<dbReference type="RefSeq" id="WP_189493134.1">
    <property type="nucleotide sequence ID" value="NZ_BMZG01000006.1"/>
</dbReference>
<gene>
    <name evidence="2" type="ORF">GCM10009007_12930</name>
</gene>
<dbReference type="Proteomes" id="UP000614287">
    <property type="component" value="Unassembled WGS sequence"/>
</dbReference>
<keyword evidence="1" id="KW-0472">Membrane</keyword>
<reference evidence="2" key="2">
    <citation type="submission" date="2020-09" db="EMBL/GenBank/DDBJ databases">
        <authorList>
            <person name="Sun Q."/>
            <person name="Kim S."/>
        </authorList>
    </citation>
    <scope>NUCLEOTIDE SEQUENCE</scope>
    <source>
        <strain evidence="2">KCTC 32501</strain>
    </source>
</reference>
<protein>
    <recommendedName>
        <fullName evidence="4">DUF2809 domain-containing protein</fullName>
    </recommendedName>
</protein>
<organism evidence="2 3">
    <name type="scientific">Formosimonas limnophila</name>
    <dbReference type="NCBI Taxonomy" id="1384487"/>
    <lineage>
        <taxon>Bacteria</taxon>
        <taxon>Pseudomonadati</taxon>
        <taxon>Pseudomonadota</taxon>
        <taxon>Betaproteobacteria</taxon>
        <taxon>Burkholderiales</taxon>
        <taxon>Burkholderiaceae</taxon>
        <taxon>Formosimonas</taxon>
    </lineage>
</organism>
<name>A0A8J3G0N9_9BURK</name>
<dbReference type="Pfam" id="PF10990">
    <property type="entry name" value="DUF2809"/>
    <property type="match status" value="1"/>
</dbReference>
<feature type="transmembrane region" description="Helical" evidence="1">
    <location>
        <begin position="90"/>
        <end position="115"/>
    </location>
</feature>